<evidence type="ECO:0000313" key="6">
    <source>
        <dbReference type="Proteomes" id="UP000185725"/>
    </source>
</evidence>
<dbReference type="RefSeq" id="WP_228421416.1">
    <property type="nucleotide sequence ID" value="NZ_CP033929.1"/>
</dbReference>
<dbReference type="Pfam" id="PF00078">
    <property type="entry name" value="RVT_1"/>
    <property type="match status" value="1"/>
</dbReference>
<proteinExistence type="inferred from homology"/>
<dbReference type="GO" id="GO:0003964">
    <property type="term" value="F:RNA-directed DNA polymerase activity"/>
    <property type="evidence" value="ECO:0007669"/>
    <property type="project" value="UniProtKB-KW"/>
</dbReference>
<keyword evidence="6" id="KW-1185">Reference proteome</keyword>
<name>A0A381FBY7_9FLAO</name>
<feature type="compositionally biased region" description="Basic residues" evidence="2">
    <location>
        <begin position="65"/>
        <end position="88"/>
    </location>
</feature>
<dbReference type="AlphaFoldDB" id="A0A381FBY7"/>
<evidence type="ECO:0000256" key="2">
    <source>
        <dbReference type="SAM" id="MobiDB-lite"/>
    </source>
</evidence>
<dbReference type="InterPro" id="IPR043502">
    <property type="entry name" value="DNA/RNA_pol_sf"/>
</dbReference>
<keyword evidence="5" id="KW-0548">Nucleotidyltransferase</keyword>
<dbReference type="InterPro" id="IPR051083">
    <property type="entry name" value="GrpII_Intron_Splice-Mob/Def"/>
</dbReference>
<dbReference type="PROSITE" id="PS50878">
    <property type="entry name" value="RT_POL"/>
    <property type="match status" value="1"/>
</dbReference>
<reference evidence="5 7" key="2">
    <citation type="submission" date="2018-06" db="EMBL/GenBank/DDBJ databases">
        <authorList>
            <consortium name="Pathogen Informatics"/>
            <person name="Doyle S."/>
        </authorList>
    </citation>
    <scope>NUCLEOTIDE SEQUENCE [LARGE SCALE GENOMIC DNA]</scope>
    <source>
        <strain evidence="5 7">NCTC13560</strain>
    </source>
</reference>
<feature type="domain" description="Reverse transcriptase" evidence="3">
    <location>
        <begin position="62"/>
        <end position="398"/>
    </location>
</feature>
<keyword evidence="5" id="KW-0808">Transferase</keyword>
<evidence type="ECO:0000259" key="3">
    <source>
        <dbReference type="PROSITE" id="PS50878"/>
    </source>
</evidence>
<comment type="similarity">
    <text evidence="1">Belongs to the bacterial reverse transcriptase family.</text>
</comment>
<dbReference type="Proteomes" id="UP000255231">
    <property type="component" value="Unassembled WGS sequence"/>
</dbReference>
<evidence type="ECO:0000313" key="5">
    <source>
        <dbReference type="EMBL" id="SUX43974.1"/>
    </source>
</evidence>
<evidence type="ECO:0000256" key="1">
    <source>
        <dbReference type="ARBA" id="ARBA00034120"/>
    </source>
</evidence>
<feature type="region of interest" description="Disordered" evidence="2">
    <location>
        <begin position="59"/>
        <end position="88"/>
    </location>
</feature>
<dbReference type="GeneID" id="303673720"/>
<dbReference type="InterPro" id="IPR000477">
    <property type="entry name" value="RT_dom"/>
</dbReference>
<evidence type="ECO:0000313" key="4">
    <source>
        <dbReference type="EMBL" id="SIQ94773.1"/>
    </source>
</evidence>
<protein>
    <submittedName>
        <fullName evidence="5">Retron-type reverse transcriptase</fullName>
    </submittedName>
    <submittedName>
        <fullName evidence="4">Reverse transcriptase (RNA-dependent DNA polymerase)</fullName>
    </submittedName>
</protein>
<dbReference type="EMBL" id="UFVS01000001">
    <property type="protein sequence ID" value="SUX43974.1"/>
    <property type="molecule type" value="Genomic_DNA"/>
</dbReference>
<accession>A0A381FBY7</accession>
<dbReference type="PANTHER" id="PTHR34047:SF8">
    <property type="entry name" value="PROTEIN YKFC"/>
    <property type="match status" value="1"/>
</dbReference>
<dbReference type="Proteomes" id="UP000185725">
    <property type="component" value="Unassembled WGS sequence"/>
</dbReference>
<dbReference type="SUPFAM" id="SSF56672">
    <property type="entry name" value="DNA/RNA polymerases"/>
    <property type="match status" value="1"/>
</dbReference>
<evidence type="ECO:0000313" key="7">
    <source>
        <dbReference type="Proteomes" id="UP000255231"/>
    </source>
</evidence>
<keyword evidence="5" id="KW-0695">RNA-directed DNA polymerase</keyword>
<organism evidence="5 7">
    <name type="scientific">Chryseobacterium indoltheticum</name>
    <dbReference type="NCBI Taxonomy" id="254"/>
    <lineage>
        <taxon>Bacteria</taxon>
        <taxon>Pseudomonadati</taxon>
        <taxon>Bacteroidota</taxon>
        <taxon>Flavobacteriia</taxon>
        <taxon>Flavobacteriales</taxon>
        <taxon>Weeksellaceae</taxon>
        <taxon>Chryseobacterium group</taxon>
        <taxon>Chryseobacterium</taxon>
    </lineage>
</organism>
<gene>
    <name evidence="5" type="ORF">NCTC13560_02299</name>
    <name evidence="4" type="ORF">SAMN05421682_110119</name>
</gene>
<dbReference type="EMBL" id="FTMF01000010">
    <property type="protein sequence ID" value="SIQ94773.1"/>
    <property type="molecule type" value="Genomic_DNA"/>
</dbReference>
<dbReference type="PANTHER" id="PTHR34047">
    <property type="entry name" value="NUCLEAR INTRON MATURASE 1, MITOCHONDRIAL-RELATED"/>
    <property type="match status" value="1"/>
</dbReference>
<sequence>MIEKPTWLKEKGYLHISPSLKIGDEWENYYRLITNEKFVEKYAFYPLIHTNIIDRKYKKADPQKHRTTGRKHCHTLHKKGKPEKSHKMRPLHYASHMDALVYGYYKEILDELYEKKLNENSKLDAAVNAYRKIQISEKDIKGKSTIHFAKEAFDEIKKRGEYDEVCVLTFDLKSFFPSLNHQFLKQKWKWLLDVDELPKDHYNVFKACTKFRYVLLDDLRIRNDRNGRKSGFDESKLAQIRKEKGYKCFFESNEEFRRTISEGKLRVYKNPFYSDEKISVGIPQGLPISALLANLYLYDFDLKIINELVEDRDVYYKRYSDDIVVVCKPNQAEYIEKYIYALIKDSKVKISENKTEKFIFRKVTFSPKHDDKRLACFKIDKKSKKEIETPLLYLGFEFRGYKTVIKSANLSRYYRKIISITKRRCARAKRVLDKNPEAKRAVFINQIKKLYNRPLKINDSERSDKKGLRRKFSKLQKNEKGFYDFAHYSPKDHKKESNYYSYVKRCCTIFKEEHIMNQIRKRKHIVYKCIDKHLNS</sequence>
<reference evidence="4 6" key="1">
    <citation type="submission" date="2017-01" db="EMBL/GenBank/DDBJ databases">
        <authorList>
            <person name="Varghese N."/>
            <person name="Submissions S."/>
        </authorList>
    </citation>
    <scope>NUCLEOTIDE SEQUENCE [LARGE SCALE GENOMIC DNA]</scope>
    <source>
        <strain evidence="4 6">ATCC 27950</strain>
    </source>
</reference>